<name>A0AAD8EX72_BIOPF</name>
<feature type="compositionally biased region" description="Basic and acidic residues" evidence="1">
    <location>
        <begin position="278"/>
        <end position="293"/>
    </location>
</feature>
<feature type="region of interest" description="Disordered" evidence="1">
    <location>
        <begin position="169"/>
        <end position="242"/>
    </location>
</feature>
<evidence type="ECO:0000313" key="3">
    <source>
        <dbReference type="Proteomes" id="UP001233172"/>
    </source>
</evidence>
<evidence type="ECO:0000256" key="1">
    <source>
        <dbReference type="SAM" id="MobiDB-lite"/>
    </source>
</evidence>
<gene>
    <name evidence="2" type="ORF">Bpfe_028528</name>
</gene>
<feature type="compositionally biased region" description="Polar residues" evidence="1">
    <location>
        <begin position="227"/>
        <end position="242"/>
    </location>
</feature>
<evidence type="ECO:0000313" key="2">
    <source>
        <dbReference type="EMBL" id="KAK0042034.1"/>
    </source>
</evidence>
<feature type="region of interest" description="Disordered" evidence="1">
    <location>
        <begin position="92"/>
        <end position="112"/>
    </location>
</feature>
<comment type="caution">
    <text evidence="2">The sequence shown here is derived from an EMBL/GenBank/DDBJ whole genome shotgun (WGS) entry which is preliminary data.</text>
</comment>
<reference evidence="2" key="2">
    <citation type="submission" date="2023-04" db="EMBL/GenBank/DDBJ databases">
        <authorList>
            <person name="Bu L."/>
            <person name="Lu L."/>
            <person name="Laidemitt M.R."/>
            <person name="Zhang S.M."/>
            <person name="Mutuku M."/>
            <person name="Mkoji G."/>
            <person name="Steinauer M."/>
            <person name="Loker E.S."/>
        </authorList>
    </citation>
    <scope>NUCLEOTIDE SEQUENCE</scope>
    <source>
        <strain evidence="2">KasaAsao</strain>
        <tissue evidence="2">Whole Snail</tissue>
    </source>
</reference>
<reference evidence="2" key="1">
    <citation type="journal article" date="2023" name="PLoS Negl. Trop. Dis.">
        <title>A genome sequence for Biomphalaria pfeifferi, the major vector snail for the human-infecting parasite Schistosoma mansoni.</title>
        <authorList>
            <person name="Bu L."/>
            <person name="Lu L."/>
            <person name="Laidemitt M.R."/>
            <person name="Zhang S.M."/>
            <person name="Mutuku M."/>
            <person name="Mkoji G."/>
            <person name="Steinauer M."/>
            <person name="Loker E.S."/>
        </authorList>
    </citation>
    <scope>NUCLEOTIDE SEQUENCE</scope>
    <source>
        <strain evidence="2">KasaAsao</strain>
    </source>
</reference>
<dbReference type="Proteomes" id="UP001233172">
    <property type="component" value="Unassembled WGS sequence"/>
</dbReference>
<organism evidence="2 3">
    <name type="scientific">Biomphalaria pfeifferi</name>
    <name type="common">Bloodfluke planorb</name>
    <name type="synonym">Freshwater snail</name>
    <dbReference type="NCBI Taxonomy" id="112525"/>
    <lineage>
        <taxon>Eukaryota</taxon>
        <taxon>Metazoa</taxon>
        <taxon>Spiralia</taxon>
        <taxon>Lophotrochozoa</taxon>
        <taxon>Mollusca</taxon>
        <taxon>Gastropoda</taxon>
        <taxon>Heterobranchia</taxon>
        <taxon>Euthyneura</taxon>
        <taxon>Panpulmonata</taxon>
        <taxon>Hygrophila</taxon>
        <taxon>Lymnaeoidea</taxon>
        <taxon>Planorbidae</taxon>
        <taxon>Biomphalaria</taxon>
    </lineage>
</organism>
<dbReference type="AlphaFoldDB" id="A0AAD8EX72"/>
<protein>
    <submittedName>
        <fullName evidence="2">Uncharacterized protein</fullName>
    </submittedName>
</protein>
<feature type="region of interest" description="Disordered" evidence="1">
    <location>
        <begin position="254"/>
        <end position="334"/>
    </location>
</feature>
<feature type="compositionally biased region" description="Low complexity" evidence="1">
    <location>
        <begin position="95"/>
        <end position="109"/>
    </location>
</feature>
<feature type="compositionally biased region" description="Basic and acidic residues" evidence="1">
    <location>
        <begin position="211"/>
        <end position="223"/>
    </location>
</feature>
<sequence>MMSSEQVTSSSVASETPRVDKRQPIIIQNVDHVVSGRTRCKRKALAVANLYLSAVMLSRQGVSPKGAKEHQHSKVDEKLHDVAETDPGRYRAFGPSSSLSGASPVLSPLQPAEKVKQKKQVTFIEGPLDPDISNTKSASNKTQPRSIFSYWNEQVPRSKEDVDFARLRRADGKGSSPSLNLSSARKEQSELFSPARDLCRSEDLNSSLPRHSRDVETSKDHVAARSLDTSQRKYNSINDLRGRSTTTHRIHFGALSGNEPDDISLQGNGYPSSIDIDFNTHKTHSDNENKEASETNLSSNQNKRSEIESALQLNRNESLPSHSPDNKRSEVTSENTILLIDTAVKNLKKMHLDPDTNNTRNVIKVHFLKDKTLSIPRVQSSSYRQNVVSTNNDNPVNDDTQFLQNSSADNALANSELNLLVKENTKFLMQKYSFLGERKPKQAPHLDSFDQHSEGHLQLKPSGCCNKEAEPSAEVNIPQRMWEKSGRKQTTNTPEYELLMHRARSCSAVDRRSQTSCGFYRSNDRFFVLTDPSTSTRTARNRLLEEFVMDSTRSRHQLAVQKRLKSACQST</sequence>
<accession>A0AAD8EX72</accession>
<dbReference type="EMBL" id="JASAOG010000253">
    <property type="protein sequence ID" value="KAK0042034.1"/>
    <property type="molecule type" value="Genomic_DNA"/>
</dbReference>
<feature type="compositionally biased region" description="Polar residues" evidence="1">
    <location>
        <begin position="311"/>
        <end position="323"/>
    </location>
</feature>
<proteinExistence type="predicted"/>
<keyword evidence="3" id="KW-1185">Reference proteome</keyword>